<evidence type="ECO:0000259" key="2">
    <source>
        <dbReference type="Pfam" id="PF13581"/>
    </source>
</evidence>
<gene>
    <name evidence="3" type="ORF">MTY59_19920</name>
</gene>
<dbReference type="CDD" id="cd16936">
    <property type="entry name" value="HATPase_RsbW-like"/>
    <property type="match status" value="1"/>
</dbReference>
<evidence type="ECO:0000256" key="1">
    <source>
        <dbReference type="ARBA" id="ARBA00022527"/>
    </source>
</evidence>
<proteinExistence type="predicted"/>
<evidence type="ECO:0000313" key="4">
    <source>
        <dbReference type="Proteomes" id="UP000826012"/>
    </source>
</evidence>
<name>A0ABN6IHS4_9MYCO</name>
<dbReference type="InterPro" id="IPR050267">
    <property type="entry name" value="Anti-sigma-factor_SerPK"/>
</dbReference>
<dbReference type="InterPro" id="IPR036890">
    <property type="entry name" value="HATPase_C_sf"/>
</dbReference>
<dbReference type="Pfam" id="PF13581">
    <property type="entry name" value="HATPase_c_2"/>
    <property type="match status" value="1"/>
</dbReference>
<accession>A0ABN6IHS4</accession>
<feature type="domain" description="Histidine kinase/HSP90-like ATPase" evidence="2">
    <location>
        <begin position="56"/>
        <end position="175"/>
    </location>
</feature>
<dbReference type="InterPro" id="IPR003594">
    <property type="entry name" value="HATPase_dom"/>
</dbReference>
<keyword evidence="1" id="KW-0418">Kinase</keyword>
<organism evidence="3 4">
    <name type="scientific">Mycobacterium senriense</name>
    <dbReference type="NCBI Taxonomy" id="2775496"/>
    <lineage>
        <taxon>Bacteria</taxon>
        <taxon>Bacillati</taxon>
        <taxon>Actinomycetota</taxon>
        <taxon>Actinomycetes</taxon>
        <taxon>Mycobacteriales</taxon>
        <taxon>Mycobacteriaceae</taxon>
        <taxon>Mycobacterium</taxon>
        <taxon>Mycobacterium avium complex (MAC)</taxon>
    </lineage>
</organism>
<dbReference type="Gene3D" id="3.30.565.10">
    <property type="entry name" value="Histidine kinase-like ATPase, C-terminal domain"/>
    <property type="match status" value="1"/>
</dbReference>
<reference evidence="3 4" key="1">
    <citation type="submission" date="2021-07" db="EMBL/GenBank/DDBJ databases">
        <title>Complete genome sequence of nontuberculous Mycobacterium sp. TY59.</title>
        <authorList>
            <person name="Fukushima K."/>
        </authorList>
    </citation>
    <scope>NUCLEOTIDE SEQUENCE [LARGE SCALE GENOMIC DNA]</scope>
    <source>
        <strain evidence="3 4">TY59</strain>
    </source>
</reference>
<dbReference type="PANTHER" id="PTHR35526:SF3">
    <property type="entry name" value="ANTI-SIGMA-F FACTOR RSBW"/>
    <property type="match status" value="1"/>
</dbReference>
<protein>
    <recommendedName>
        <fullName evidence="2">Histidine kinase/HSP90-like ATPase domain-containing protein</fullName>
    </recommendedName>
</protein>
<keyword evidence="4" id="KW-1185">Reference proteome</keyword>
<sequence length="189" mass="20595">MNAARRLDLAIHDGYSSVAEAILAKVIAPSASGYAAVMSPLLPETATPVRLTLAGTARPDTAAEWRRALQRWLQQEVRAPEEIREDVVLGVNEALANCVEHAYRSHGQVGAMKLQASYDPDAESIRVCVSDRGNWRKPSSRHSSDPHASRGIMLMHGLADHCTIHARPNGTSVYLDYATDAQAAAHHQR</sequence>
<keyword evidence="1" id="KW-0808">Transferase</keyword>
<dbReference type="PANTHER" id="PTHR35526">
    <property type="entry name" value="ANTI-SIGMA-F FACTOR RSBW-RELATED"/>
    <property type="match status" value="1"/>
</dbReference>
<dbReference type="Proteomes" id="UP000826012">
    <property type="component" value="Chromosome"/>
</dbReference>
<keyword evidence="1" id="KW-0723">Serine/threonine-protein kinase</keyword>
<evidence type="ECO:0000313" key="3">
    <source>
        <dbReference type="EMBL" id="BCZ22137.1"/>
    </source>
</evidence>
<dbReference type="EMBL" id="AP024828">
    <property type="protein sequence ID" value="BCZ22137.1"/>
    <property type="molecule type" value="Genomic_DNA"/>
</dbReference>